<evidence type="ECO:0000313" key="2">
    <source>
        <dbReference type="Proteomes" id="UP000032483"/>
    </source>
</evidence>
<accession>A0A0D8J2I8</accession>
<sequence length="397" mass="43802">MDIRAQAVRSFRLRAHHLDKMLPSGQIETAAGACGVQNSPPGAWETALFNRVEGCTLPELHDALYRRKTLLQAWSYRGVPVVFPTAESGIFLSPLAALKGEAPWIYTRGIALALEHLQMSFDSLLPLVKQAAGYLDAHTVQGKETLDRVLADAVREHLPSEKRTLWDAPSMYGAPDRQTVGGAAVSFLLRPCSFSGLVVFGCRQGGSPTFASFRSWLGRAPETPPDADRLLVRKFLHCHGPSTPALLAEWLGCSPAQARRLWNSVAQELEPVSVEGKARWLLSADRDALAHPCGPQERLLLLGPHDPYLDTRDRDVLLPDKALQKLVWRTVGNPGAVVLDGRISGMWTARTVRDRLELSVTAWQAFSARQQSMLEIRAQEYAAFRGLSLLKYTLEDG</sequence>
<protein>
    <recommendedName>
        <fullName evidence="3">Winged helix DNA-binding domain-containing protein</fullName>
    </recommendedName>
</protein>
<dbReference type="GeneID" id="42856627"/>
<dbReference type="InterPro" id="IPR009351">
    <property type="entry name" value="AlkZ-like"/>
</dbReference>
<proteinExistence type="predicted"/>
<dbReference type="EMBL" id="JXXK01000010">
    <property type="protein sequence ID" value="KJF40003.1"/>
    <property type="molecule type" value="Genomic_DNA"/>
</dbReference>
<evidence type="ECO:0008006" key="3">
    <source>
        <dbReference type="Google" id="ProtNLM"/>
    </source>
</evidence>
<organism evidence="1 2">
    <name type="scientific">Ruthenibacterium lactatiformans</name>
    <dbReference type="NCBI Taxonomy" id="1550024"/>
    <lineage>
        <taxon>Bacteria</taxon>
        <taxon>Bacillati</taxon>
        <taxon>Bacillota</taxon>
        <taxon>Clostridia</taxon>
        <taxon>Eubacteriales</taxon>
        <taxon>Oscillospiraceae</taxon>
        <taxon>Ruthenibacterium</taxon>
    </lineage>
</organism>
<dbReference type="PATRIC" id="fig|1550024.3.peg.1926"/>
<keyword evidence="2" id="KW-1185">Reference proteome</keyword>
<dbReference type="PANTHER" id="PTHR38479:SF2">
    <property type="entry name" value="WINGED HELIX DNA-BINDING DOMAIN-CONTAINING PROTEIN"/>
    <property type="match status" value="1"/>
</dbReference>
<dbReference type="AlphaFoldDB" id="A0A0D8J2I8"/>
<dbReference type="RefSeq" id="WP_050005218.1">
    <property type="nucleotide sequence ID" value="NZ_CAUBPW010000067.1"/>
</dbReference>
<comment type="caution">
    <text evidence="1">The sequence shown here is derived from an EMBL/GenBank/DDBJ whole genome shotgun (WGS) entry which is preliminary data.</text>
</comment>
<reference evidence="1" key="1">
    <citation type="submission" date="2015-02" db="EMBL/GenBank/DDBJ databases">
        <title>A novel member of the family Ruminococcaceae isolated from human feces.</title>
        <authorList>
            <person name="Shkoporov A.N."/>
            <person name="Chaplin A.V."/>
            <person name="Motuzova O.V."/>
            <person name="Kafarskaia L.I."/>
            <person name="Khokhlova E.V."/>
            <person name="Efimov B.A."/>
        </authorList>
    </citation>
    <scope>NUCLEOTIDE SEQUENCE [LARGE SCALE GENOMIC DNA]</scope>
    <source>
        <strain evidence="1">585-1</strain>
    </source>
</reference>
<dbReference type="PANTHER" id="PTHR38479">
    <property type="entry name" value="LMO0824 PROTEIN"/>
    <property type="match status" value="1"/>
</dbReference>
<name>A0A0D8J2I8_9FIRM</name>
<gene>
    <name evidence="1" type="ORF">TQ39_08475</name>
</gene>
<dbReference type="Proteomes" id="UP000032483">
    <property type="component" value="Unassembled WGS sequence"/>
</dbReference>
<evidence type="ECO:0000313" key="1">
    <source>
        <dbReference type="EMBL" id="KJF40003.1"/>
    </source>
</evidence>
<dbReference type="Pfam" id="PF06224">
    <property type="entry name" value="AlkZ-like"/>
    <property type="match status" value="1"/>
</dbReference>